<accession>D2V3U2</accession>
<protein>
    <submittedName>
        <fullName evidence="1">Predicted protein</fullName>
    </submittedName>
</protein>
<evidence type="ECO:0000313" key="1">
    <source>
        <dbReference type="EMBL" id="EFC48415.1"/>
    </source>
</evidence>
<organism evidence="2">
    <name type="scientific">Naegleria gruberi</name>
    <name type="common">Amoeba</name>
    <dbReference type="NCBI Taxonomy" id="5762"/>
    <lineage>
        <taxon>Eukaryota</taxon>
        <taxon>Discoba</taxon>
        <taxon>Heterolobosea</taxon>
        <taxon>Tetramitia</taxon>
        <taxon>Eutetramitia</taxon>
        <taxon>Vahlkampfiidae</taxon>
        <taxon>Naegleria</taxon>
    </lineage>
</organism>
<dbReference type="EMBL" id="GG738851">
    <property type="protein sequence ID" value="EFC48415.1"/>
    <property type="molecule type" value="Genomic_DNA"/>
</dbReference>
<dbReference type="RefSeq" id="XP_002681159.1">
    <property type="nucleotide sequence ID" value="XM_002681113.1"/>
</dbReference>
<dbReference type="VEuPathDB" id="AmoebaDB:NAEGRDRAFT_63489"/>
<sequence length="592" mass="70160">MVHQLMQLPTEIWFEISSFIPIDDLVNSQLFLLSKPFLRYFLDHHDFVVDEEFADHQILQHDNNHNHRTNKYDGDGTGGLFYKILCQCLAREFIGKTIERIMARRFFMYSVGDFDEARNNHDYELYSRKGNNNNGTAYAYPTATDMDMETGPRKVHSYSRVNAEPCGQSMAKLRKKLKRLIEFSLNYFPHLYEEFKIEIDGALKKSIKACTHIDKLSNGQVISEIIKENFYLLNRKPNKPKIWDLDRREKSIEIREKKLKERNNVQWKILWKYQYREFLLDELKFYRDKLGSRLLILKAPERIYGKGSNIPIDDLLDIIEKILEIIPRLGSKIFKEYQEKNLFMYKKKAIRGEPKANINLIDSIIITLSQCVKYRQYCIPRREDVIGEEKFERVVAILDRCMKLHEEYFTTLKCIFSDTSIYHYIVKLESNELLERYLTPVAMERIREAISMHNSFLMYCVICIDEPSDTIINFLRTLYLTIDFKLNGYETNIGTEIMEGGGVYRESFDSRKWYQLLIELFGKQEILDSFNVDSLTSFSYLPETHKTVIKELFGKEFEEKYDKVMDDHNKVAAYMGQDWDDVEGQGWDQQSI</sequence>
<reference evidence="1 2" key="1">
    <citation type="journal article" date="2010" name="Cell">
        <title>The genome of Naegleria gruberi illuminates early eukaryotic versatility.</title>
        <authorList>
            <person name="Fritz-Laylin L.K."/>
            <person name="Prochnik S.E."/>
            <person name="Ginger M.L."/>
            <person name="Dacks J.B."/>
            <person name="Carpenter M.L."/>
            <person name="Field M.C."/>
            <person name="Kuo A."/>
            <person name="Paredez A."/>
            <person name="Chapman J."/>
            <person name="Pham J."/>
            <person name="Shu S."/>
            <person name="Neupane R."/>
            <person name="Cipriano M."/>
            <person name="Mancuso J."/>
            <person name="Tu H."/>
            <person name="Salamov A."/>
            <person name="Lindquist E."/>
            <person name="Shapiro H."/>
            <person name="Lucas S."/>
            <person name="Grigoriev I.V."/>
            <person name="Cande W.Z."/>
            <person name="Fulton C."/>
            <person name="Rokhsar D.S."/>
            <person name="Dawson S.C."/>
        </authorList>
    </citation>
    <scope>NUCLEOTIDE SEQUENCE [LARGE SCALE GENOMIC DNA]</scope>
    <source>
        <strain evidence="1 2">NEG-M</strain>
    </source>
</reference>
<name>D2V3U2_NAEGR</name>
<gene>
    <name evidence="1" type="ORF">NAEGRDRAFT_63489</name>
</gene>
<keyword evidence="2" id="KW-1185">Reference proteome</keyword>
<dbReference type="Proteomes" id="UP000006671">
    <property type="component" value="Unassembled WGS sequence"/>
</dbReference>
<dbReference type="GeneID" id="8849712"/>
<dbReference type="AlphaFoldDB" id="D2V3U2"/>
<dbReference type="KEGG" id="ngr:NAEGRDRAFT_63489"/>
<evidence type="ECO:0000313" key="2">
    <source>
        <dbReference type="Proteomes" id="UP000006671"/>
    </source>
</evidence>
<dbReference type="InParanoid" id="D2V3U2"/>
<proteinExistence type="predicted"/>